<evidence type="ECO:0000313" key="1">
    <source>
        <dbReference type="EMBL" id="GBM56491.1"/>
    </source>
</evidence>
<protein>
    <submittedName>
        <fullName evidence="1">Uncharacterized protein</fullName>
    </submittedName>
</protein>
<accession>A0A4Y2GUA2</accession>
<reference evidence="1 2" key="1">
    <citation type="journal article" date="2019" name="Sci. Rep.">
        <title>Orb-weaving spider Araneus ventricosus genome elucidates the spidroin gene catalogue.</title>
        <authorList>
            <person name="Kono N."/>
            <person name="Nakamura H."/>
            <person name="Ohtoshi R."/>
            <person name="Moran D.A.P."/>
            <person name="Shinohara A."/>
            <person name="Yoshida Y."/>
            <person name="Fujiwara M."/>
            <person name="Mori M."/>
            <person name="Tomita M."/>
            <person name="Arakawa K."/>
        </authorList>
    </citation>
    <scope>NUCLEOTIDE SEQUENCE [LARGE SCALE GENOMIC DNA]</scope>
</reference>
<dbReference type="EMBL" id="BGPR01001549">
    <property type="protein sequence ID" value="GBM56491.1"/>
    <property type="molecule type" value="Genomic_DNA"/>
</dbReference>
<evidence type="ECO:0000313" key="2">
    <source>
        <dbReference type="Proteomes" id="UP000499080"/>
    </source>
</evidence>
<comment type="caution">
    <text evidence="1">The sequence shown here is derived from an EMBL/GenBank/DDBJ whole genome shotgun (WGS) entry which is preliminary data.</text>
</comment>
<dbReference type="AlphaFoldDB" id="A0A4Y2GUA2"/>
<dbReference type="Proteomes" id="UP000499080">
    <property type="component" value="Unassembled WGS sequence"/>
</dbReference>
<organism evidence="1 2">
    <name type="scientific">Araneus ventricosus</name>
    <name type="common">Orbweaver spider</name>
    <name type="synonym">Epeira ventricosa</name>
    <dbReference type="NCBI Taxonomy" id="182803"/>
    <lineage>
        <taxon>Eukaryota</taxon>
        <taxon>Metazoa</taxon>
        <taxon>Ecdysozoa</taxon>
        <taxon>Arthropoda</taxon>
        <taxon>Chelicerata</taxon>
        <taxon>Arachnida</taxon>
        <taxon>Araneae</taxon>
        <taxon>Araneomorphae</taxon>
        <taxon>Entelegynae</taxon>
        <taxon>Araneoidea</taxon>
        <taxon>Araneidae</taxon>
        <taxon>Araneus</taxon>
    </lineage>
</organism>
<proteinExistence type="predicted"/>
<name>A0A4Y2GUA2_ARAVE</name>
<sequence length="112" mass="12735">MLGRHYIKGRGRLNGYFHCQGDVVVFVTSTHSPWRWPLWKEARVVDFLPGSKVMFDFVMSGEDGARILIVKCYFGISSFLSLQATDNPNFLESEQWTVPISSNFRGSTELVA</sequence>
<gene>
    <name evidence="1" type="ORF">AVEN_110510_1</name>
</gene>
<keyword evidence="2" id="KW-1185">Reference proteome</keyword>